<feature type="transmembrane region" description="Helical" evidence="1">
    <location>
        <begin position="32"/>
        <end position="49"/>
    </location>
</feature>
<sequence>MVQNKGMINFCVNLLNQKTDLGVNEFFRSKPLILLGFIICILLIIEQILS</sequence>
<keyword evidence="3" id="KW-1185">Reference proteome</keyword>
<proteinExistence type="predicted"/>
<keyword evidence="1" id="KW-0812">Transmembrane</keyword>
<evidence type="ECO:0000313" key="2">
    <source>
        <dbReference type="EMBL" id="TCL64944.1"/>
    </source>
</evidence>
<comment type="caution">
    <text evidence="2">The sequence shown here is derived from an EMBL/GenBank/DDBJ whole genome shotgun (WGS) entry which is preliminary data.</text>
</comment>
<keyword evidence="1" id="KW-0472">Membrane</keyword>
<dbReference type="Proteomes" id="UP000295455">
    <property type="component" value="Unassembled WGS sequence"/>
</dbReference>
<organism evidence="2 3">
    <name type="scientific">Mariniflexile fucanivorans</name>
    <dbReference type="NCBI Taxonomy" id="264023"/>
    <lineage>
        <taxon>Bacteria</taxon>
        <taxon>Pseudomonadati</taxon>
        <taxon>Bacteroidota</taxon>
        <taxon>Flavobacteriia</taxon>
        <taxon>Flavobacteriales</taxon>
        <taxon>Flavobacteriaceae</taxon>
        <taxon>Mariniflexile</taxon>
    </lineage>
</organism>
<keyword evidence="1" id="KW-1133">Transmembrane helix</keyword>
<dbReference type="AlphaFoldDB" id="A0A4R1RG29"/>
<evidence type="ECO:0000313" key="3">
    <source>
        <dbReference type="Proteomes" id="UP000295455"/>
    </source>
</evidence>
<gene>
    <name evidence="2" type="ORF">EV196_106133</name>
</gene>
<name>A0A4R1RG29_9FLAO</name>
<protein>
    <submittedName>
        <fullName evidence="2">Uncharacterized protein</fullName>
    </submittedName>
</protein>
<evidence type="ECO:0000256" key="1">
    <source>
        <dbReference type="SAM" id="Phobius"/>
    </source>
</evidence>
<accession>A0A4R1RG29</accession>
<reference evidence="2 3" key="1">
    <citation type="submission" date="2019-03" db="EMBL/GenBank/DDBJ databases">
        <title>Genomic Encyclopedia of Type Strains, Phase IV (KMG-IV): sequencing the most valuable type-strain genomes for metagenomic binning, comparative biology and taxonomic classification.</title>
        <authorList>
            <person name="Goeker M."/>
        </authorList>
    </citation>
    <scope>NUCLEOTIDE SEQUENCE [LARGE SCALE GENOMIC DNA]</scope>
    <source>
        <strain evidence="2 3">DSM 18792</strain>
    </source>
</reference>
<dbReference type="EMBL" id="SLUP01000006">
    <property type="protein sequence ID" value="TCL64944.1"/>
    <property type="molecule type" value="Genomic_DNA"/>
</dbReference>